<proteinExistence type="predicted"/>
<name>A0AAD9R5J4_ACRCE</name>
<reference evidence="1" key="2">
    <citation type="journal article" date="2023" name="Science">
        <title>Genomic signatures of disease resistance in endangered staghorn corals.</title>
        <authorList>
            <person name="Vollmer S.V."/>
            <person name="Selwyn J.D."/>
            <person name="Despard B.A."/>
            <person name="Roesel C.L."/>
        </authorList>
    </citation>
    <scope>NUCLEOTIDE SEQUENCE</scope>
    <source>
        <strain evidence="1">K2</strain>
    </source>
</reference>
<dbReference type="AlphaFoldDB" id="A0AAD9R5J4"/>
<accession>A0AAD9R5J4</accession>
<comment type="caution">
    <text evidence="1">The sequence shown here is derived from an EMBL/GenBank/DDBJ whole genome shotgun (WGS) entry which is preliminary data.</text>
</comment>
<gene>
    <name evidence="1" type="ORF">P5673_001113</name>
</gene>
<dbReference type="Proteomes" id="UP001249851">
    <property type="component" value="Unassembled WGS sequence"/>
</dbReference>
<organism evidence="1 2">
    <name type="scientific">Acropora cervicornis</name>
    <name type="common">Staghorn coral</name>
    <dbReference type="NCBI Taxonomy" id="6130"/>
    <lineage>
        <taxon>Eukaryota</taxon>
        <taxon>Metazoa</taxon>
        <taxon>Cnidaria</taxon>
        <taxon>Anthozoa</taxon>
        <taxon>Hexacorallia</taxon>
        <taxon>Scleractinia</taxon>
        <taxon>Astrocoeniina</taxon>
        <taxon>Acroporidae</taxon>
        <taxon>Acropora</taxon>
    </lineage>
</organism>
<evidence type="ECO:0000313" key="1">
    <source>
        <dbReference type="EMBL" id="KAK2573459.1"/>
    </source>
</evidence>
<sequence>MLKMARVGDLIRKMNLYKVEKFNEEILSLDLKTKRFDSHGNQIPWELNPMRIKSLGNQIPWE</sequence>
<reference evidence="1" key="1">
    <citation type="journal article" date="2023" name="G3 (Bethesda)">
        <title>Whole genome assembly and annotation of the endangered Caribbean coral Acropora cervicornis.</title>
        <authorList>
            <person name="Selwyn J.D."/>
            <person name="Vollmer S.V."/>
        </authorList>
    </citation>
    <scope>NUCLEOTIDE SEQUENCE</scope>
    <source>
        <strain evidence="1">K2</strain>
    </source>
</reference>
<keyword evidence="2" id="KW-1185">Reference proteome</keyword>
<dbReference type="EMBL" id="JARQWQ010000002">
    <property type="protein sequence ID" value="KAK2573459.1"/>
    <property type="molecule type" value="Genomic_DNA"/>
</dbReference>
<evidence type="ECO:0000313" key="2">
    <source>
        <dbReference type="Proteomes" id="UP001249851"/>
    </source>
</evidence>
<protein>
    <submittedName>
        <fullName evidence="1">Uncharacterized protein</fullName>
    </submittedName>
</protein>